<feature type="region of interest" description="Disordered" evidence="1">
    <location>
        <begin position="1"/>
        <end position="28"/>
    </location>
</feature>
<dbReference type="EMBL" id="JBHLWH010000045">
    <property type="protein sequence ID" value="MFC0249984.1"/>
    <property type="molecule type" value="Genomic_DNA"/>
</dbReference>
<keyword evidence="3" id="KW-1185">Reference proteome</keyword>
<accession>A0ABV6F8Y5</accession>
<dbReference type="SUPFAM" id="SSF50969">
    <property type="entry name" value="YVTN repeat-like/Quinoprotein amine dehydrogenase"/>
    <property type="match status" value="1"/>
</dbReference>
<name>A0ABV6F8Y5_9MICC</name>
<feature type="compositionally biased region" description="Low complexity" evidence="1">
    <location>
        <begin position="64"/>
        <end position="83"/>
    </location>
</feature>
<evidence type="ECO:0000256" key="1">
    <source>
        <dbReference type="SAM" id="MobiDB-lite"/>
    </source>
</evidence>
<evidence type="ECO:0000313" key="3">
    <source>
        <dbReference type="Proteomes" id="UP001589766"/>
    </source>
</evidence>
<feature type="compositionally biased region" description="Low complexity" evidence="1">
    <location>
        <begin position="482"/>
        <end position="492"/>
    </location>
</feature>
<dbReference type="RefSeq" id="WP_378043333.1">
    <property type="nucleotide sequence ID" value="NZ_JBHLWH010000045.1"/>
</dbReference>
<feature type="compositionally biased region" description="Low complexity" evidence="1">
    <location>
        <begin position="10"/>
        <end position="26"/>
    </location>
</feature>
<evidence type="ECO:0000313" key="2">
    <source>
        <dbReference type="EMBL" id="MFC0249984.1"/>
    </source>
</evidence>
<proteinExistence type="predicted"/>
<comment type="caution">
    <text evidence="2">The sequence shown here is derived from an EMBL/GenBank/DDBJ whole genome shotgun (WGS) entry which is preliminary data.</text>
</comment>
<feature type="region of interest" description="Disordered" evidence="1">
    <location>
        <begin position="474"/>
        <end position="513"/>
    </location>
</feature>
<feature type="region of interest" description="Disordered" evidence="1">
    <location>
        <begin position="55"/>
        <end position="102"/>
    </location>
</feature>
<dbReference type="Gene3D" id="2.130.10.10">
    <property type="entry name" value="YVTN repeat-like/Quinoprotein amine dehydrogenase"/>
    <property type="match status" value="1"/>
</dbReference>
<protein>
    <recommendedName>
        <fullName evidence="4">Secreted protein</fullName>
    </recommendedName>
</protein>
<feature type="compositionally biased region" description="Acidic residues" evidence="1">
    <location>
        <begin position="493"/>
        <end position="504"/>
    </location>
</feature>
<reference evidence="2 3" key="1">
    <citation type="submission" date="2024-09" db="EMBL/GenBank/DDBJ databases">
        <authorList>
            <person name="Sun Q."/>
            <person name="Mori K."/>
        </authorList>
    </citation>
    <scope>NUCLEOTIDE SEQUENCE [LARGE SCALE GENOMIC DNA]</scope>
    <source>
        <strain evidence="2 3">CCM 7609</strain>
    </source>
</reference>
<organism evidence="2 3">
    <name type="scientific">Citricoccus parietis</name>
    <dbReference type="NCBI Taxonomy" id="592307"/>
    <lineage>
        <taxon>Bacteria</taxon>
        <taxon>Bacillati</taxon>
        <taxon>Actinomycetota</taxon>
        <taxon>Actinomycetes</taxon>
        <taxon>Micrococcales</taxon>
        <taxon>Micrococcaceae</taxon>
        <taxon>Citricoccus</taxon>
    </lineage>
</organism>
<evidence type="ECO:0008006" key="4">
    <source>
        <dbReference type="Google" id="ProtNLM"/>
    </source>
</evidence>
<gene>
    <name evidence="2" type="ORF">ACFFIO_15860</name>
</gene>
<sequence length="513" mass="53504">MTTSLPPYRTSAHSTAAHAATVASGAPRTPHTRRALSVAAFAAVALTLSACAPGAGAGGGGGSSSEATGGSATADSTDGADPAEPVNAAQRDSRAEVPTLSPRVVLSHDGGLVTLDGETGEVVHEEELAGFLRLNNAGDGQHVMVSNGDQFEVYNSGIDAQGHGDHFHYYESDPGLSGIEFAAPYAGHVVVHHGLTTLFGDGDGSIQTFTSEHLKDGQPRTEATATEDPHHGVAMQLLDGTLLTTQGTEEGRNTVQVKSTGDNGETGEVLAETTDCTGVHGEAAAAPNENGDVVVLGCEDGPVIYRDGEFHKVAAETEYQRTGNLAGSEDSSVMLGDLKTDAEAEFERPTQVALIDTLTDSLQTVDLGSSYWFRSLARGPEGEALVLTYDGELNVIDEETGEITVEIPAIEPWEEKEEWQQPGPILKVADSMAYVTDAENQQLVVIDLEAGEVVNEFDLEVTPVEMAVVTGHPEAPEHEASASDAGHSGDADSATEDAATEEEGHEDHAGHDH</sequence>
<dbReference type="InterPro" id="IPR011044">
    <property type="entry name" value="Quino_amine_DH_bsu"/>
</dbReference>
<dbReference type="InterPro" id="IPR015943">
    <property type="entry name" value="WD40/YVTN_repeat-like_dom_sf"/>
</dbReference>
<dbReference type="Proteomes" id="UP001589766">
    <property type="component" value="Unassembled WGS sequence"/>
</dbReference>